<comment type="caution">
    <text evidence="9">The sequence shown here is derived from an EMBL/GenBank/DDBJ whole genome shotgun (WGS) entry which is preliminary data.</text>
</comment>
<dbReference type="InterPro" id="IPR016193">
    <property type="entry name" value="Cytidine_deaminase-like"/>
</dbReference>
<dbReference type="CDD" id="cd01286">
    <property type="entry name" value="deoxycytidylate_deaminase"/>
    <property type="match status" value="1"/>
</dbReference>
<gene>
    <name evidence="9" type="ORF">G5B42_04715</name>
</gene>
<feature type="active site" description="Proton donor" evidence="6">
    <location>
        <position position="81"/>
    </location>
</feature>
<keyword evidence="10" id="KW-1185">Reference proteome</keyword>
<reference evidence="9" key="1">
    <citation type="submission" date="2020-06" db="EMBL/GenBank/DDBJ databases">
        <title>Novel chitinolytic bacterium.</title>
        <authorList>
            <person name="Ungkulpasvich U."/>
            <person name="Kosugi A."/>
            <person name="Uke A."/>
        </authorList>
    </citation>
    <scope>NUCLEOTIDE SEQUENCE</scope>
    <source>
        <strain evidence="9">UUS1-1</strain>
    </source>
</reference>
<evidence type="ECO:0000256" key="6">
    <source>
        <dbReference type="PIRSR" id="PIRSR006019-1"/>
    </source>
</evidence>
<dbReference type="SUPFAM" id="SSF53927">
    <property type="entry name" value="Cytidine deaminase-like"/>
    <property type="match status" value="1"/>
</dbReference>
<evidence type="ECO:0000256" key="4">
    <source>
        <dbReference type="ARBA" id="ARBA00022801"/>
    </source>
</evidence>
<evidence type="ECO:0000256" key="7">
    <source>
        <dbReference type="PIRSR" id="PIRSR006019-2"/>
    </source>
</evidence>
<organism evidence="9 10">
    <name type="scientific">Capillibacterium thermochitinicola</name>
    <dbReference type="NCBI Taxonomy" id="2699427"/>
    <lineage>
        <taxon>Bacteria</taxon>
        <taxon>Bacillati</taxon>
        <taxon>Bacillota</taxon>
        <taxon>Capillibacterium</taxon>
    </lineage>
</organism>
<dbReference type="GO" id="GO:0008270">
    <property type="term" value="F:zinc ion binding"/>
    <property type="evidence" value="ECO:0007669"/>
    <property type="project" value="InterPro"/>
</dbReference>
<dbReference type="PROSITE" id="PS51747">
    <property type="entry name" value="CYT_DCMP_DEAMINASES_2"/>
    <property type="match status" value="1"/>
</dbReference>
<evidence type="ECO:0000313" key="10">
    <source>
        <dbReference type="Proteomes" id="UP000657177"/>
    </source>
</evidence>
<feature type="binding site" evidence="7">
    <location>
        <position position="120"/>
    </location>
    <ligand>
        <name>Zn(2+)</name>
        <dbReference type="ChEBI" id="CHEBI:29105"/>
        <note>catalytic</note>
    </ligand>
</feature>
<feature type="binding site" evidence="7">
    <location>
        <position position="117"/>
    </location>
    <ligand>
        <name>Zn(2+)</name>
        <dbReference type="ChEBI" id="CHEBI:29105"/>
        <note>catalytic</note>
    </ligand>
</feature>
<sequence length="155" mass="16805">MMRQDKDHYYLDIAAAVAKRSTCLRRHFGAIIVKADQIISTGYVGAPRGSINCIDLNDCPREKAGIPSGERYELCRSVHAEMNAIIHAARTDMLGATLYLACLSPKTGERITGVRPCKMCTRMIINAGIEWVVTDAPDGGGLPLFGSRLGKRGPG</sequence>
<evidence type="ECO:0000259" key="8">
    <source>
        <dbReference type="PROSITE" id="PS51747"/>
    </source>
</evidence>
<dbReference type="Proteomes" id="UP000657177">
    <property type="component" value="Unassembled WGS sequence"/>
</dbReference>
<proteinExistence type="inferred from homology"/>
<dbReference type="InterPro" id="IPR002125">
    <property type="entry name" value="CMP_dCMP_dom"/>
</dbReference>
<feature type="binding site" evidence="7">
    <location>
        <position position="79"/>
    </location>
    <ligand>
        <name>Zn(2+)</name>
        <dbReference type="ChEBI" id="CHEBI:29105"/>
        <note>catalytic</note>
    </ligand>
</feature>
<evidence type="ECO:0000256" key="5">
    <source>
        <dbReference type="ARBA" id="ARBA00022833"/>
    </source>
</evidence>
<keyword evidence="5 7" id="KW-0862">Zinc</keyword>
<evidence type="ECO:0000256" key="2">
    <source>
        <dbReference type="ARBA" id="ARBA00006576"/>
    </source>
</evidence>
<name>A0A8J6I230_9FIRM</name>
<evidence type="ECO:0000313" key="9">
    <source>
        <dbReference type="EMBL" id="MBA2132847.1"/>
    </source>
</evidence>
<dbReference type="PANTHER" id="PTHR11086:SF18">
    <property type="entry name" value="DEOXYCYTIDYLATE DEAMINASE"/>
    <property type="match status" value="1"/>
</dbReference>
<dbReference type="InterPro" id="IPR016473">
    <property type="entry name" value="dCMP_deaminase"/>
</dbReference>
<dbReference type="Gene3D" id="3.40.140.10">
    <property type="entry name" value="Cytidine Deaminase, domain 2"/>
    <property type="match status" value="1"/>
</dbReference>
<evidence type="ECO:0000256" key="3">
    <source>
        <dbReference type="ARBA" id="ARBA00022723"/>
    </source>
</evidence>
<keyword evidence="4" id="KW-0378">Hydrolase</keyword>
<dbReference type="EMBL" id="JAAKDE010000008">
    <property type="protein sequence ID" value="MBA2132847.1"/>
    <property type="molecule type" value="Genomic_DNA"/>
</dbReference>
<comment type="similarity">
    <text evidence="2">Belongs to the cytidine and deoxycytidylate deaminase family.</text>
</comment>
<accession>A0A8J6I230</accession>
<dbReference type="GO" id="GO:0005737">
    <property type="term" value="C:cytoplasm"/>
    <property type="evidence" value="ECO:0007669"/>
    <property type="project" value="TreeGrafter"/>
</dbReference>
<dbReference type="InterPro" id="IPR035105">
    <property type="entry name" value="Deoxycytidylate_deaminase_dom"/>
</dbReference>
<dbReference type="Pfam" id="PF00383">
    <property type="entry name" value="dCMP_cyt_deam_1"/>
    <property type="match status" value="1"/>
</dbReference>
<dbReference type="AlphaFoldDB" id="A0A8J6I230"/>
<dbReference type="GO" id="GO:0006220">
    <property type="term" value="P:pyrimidine nucleotide metabolic process"/>
    <property type="evidence" value="ECO:0007669"/>
    <property type="project" value="InterPro"/>
</dbReference>
<dbReference type="PROSITE" id="PS00903">
    <property type="entry name" value="CYT_DCMP_DEAMINASES_1"/>
    <property type="match status" value="1"/>
</dbReference>
<comment type="cofactor">
    <cofactor evidence="1 7">
        <name>Zn(2+)</name>
        <dbReference type="ChEBI" id="CHEBI:29105"/>
    </cofactor>
</comment>
<dbReference type="GO" id="GO:0004132">
    <property type="term" value="F:dCMP deaminase activity"/>
    <property type="evidence" value="ECO:0007669"/>
    <property type="project" value="InterPro"/>
</dbReference>
<feature type="domain" description="CMP/dCMP-type deaminase" evidence="8">
    <location>
        <begin position="5"/>
        <end position="152"/>
    </location>
</feature>
<dbReference type="RefSeq" id="WP_181339298.1">
    <property type="nucleotide sequence ID" value="NZ_JAAKDE010000008.1"/>
</dbReference>
<dbReference type="InterPro" id="IPR016192">
    <property type="entry name" value="APOBEC/CMP_deaminase_Zn-bd"/>
</dbReference>
<keyword evidence="3 7" id="KW-0479">Metal-binding</keyword>
<protein>
    <submittedName>
        <fullName evidence="9">dCMP deaminase family protein</fullName>
    </submittedName>
</protein>
<dbReference type="PIRSF" id="PIRSF006019">
    <property type="entry name" value="dCMP_deaminase"/>
    <property type="match status" value="1"/>
</dbReference>
<dbReference type="InterPro" id="IPR015517">
    <property type="entry name" value="dCMP_deaminase-rel"/>
</dbReference>
<evidence type="ECO:0000256" key="1">
    <source>
        <dbReference type="ARBA" id="ARBA00001947"/>
    </source>
</evidence>
<dbReference type="PANTHER" id="PTHR11086">
    <property type="entry name" value="DEOXYCYTIDYLATE DEAMINASE-RELATED"/>
    <property type="match status" value="1"/>
</dbReference>